<dbReference type="AlphaFoldDB" id="A0A8H7AAK4"/>
<feature type="region of interest" description="Disordered" evidence="1">
    <location>
        <begin position="63"/>
        <end position="111"/>
    </location>
</feature>
<name>A0A8H7AAK4_9EURO</name>
<dbReference type="InterPro" id="IPR023213">
    <property type="entry name" value="CAT-like_dom_sf"/>
</dbReference>
<accession>A0A8H7AAK4</accession>
<evidence type="ECO:0000313" key="3">
    <source>
        <dbReference type="Proteomes" id="UP000606974"/>
    </source>
</evidence>
<dbReference type="Proteomes" id="UP000606974">
    <property type="component" value="Unassembled WGS sequence"/>
</dbReference>
<evidence type="ECO:0000256" key="1">
    <source>
        <dbReference type="SAM" id="MobiDB-lite"/>
    </source>
</evidence>
<gene>
    <name evidence="2" type="ORF">GJ744_002616</name>
</gene>
<organism evidence="2 3">
    <name type="scientific">Endocarpon pusillum</name>
    <dbReference type="NCBI Taxonomy" id="364733"/>
    <lineage>
        <taxon>Eukaryota</taxon>
        <taxon>Fungi</taxon>
        <taxon>Dikarya</taxon>
        <taxon>Ascomycota</taxon>
        <taxon>Pezizomycotina</taxon>
        <taxon>Eurotiomycetes</taxon>
        <taxon>Chaetothyriomycetidae</taxon>
        <taxon>Verrucariales</taxon>
        <taxon>Verrucariaceae</taxon>
        <taxon>Endocarpon</taxon>
    </lineage>
</organism>
<comment type="caution">
    <text evidence="2">The sequence shown here is derived from an EMBL/GenBank/DDBJ whole genome shotgun (WGS) entry which is preliminary data.</text>
</comment>
<dbReference type="EMBL" id="JAACFV010000146">
    <property type="protein sequence ID" value="KAF7504197.1"/>
    <property type="molecule type" value="Genomic_DNA"/>
</dbReference>
<evidence type="ECO:0000313" key="2">
    <source>
        <dbReference type="EMBL" id="KAF7504197.1"/>
    </source>
</evidence>
<keyword evidence="3" id="KW-1185">Reference proteome</keyword>
<protein>
    <submittedName>
        <fullName evidence="2">Uncharacterized protein</fullName>
    </submittedName>
</protein>
<sequence>MKSQEIHITLNPLDYVPPRNYVRLLFPFVLKPGVDDKVVFNDLREALHKTFVQQPWLSGKLFRQAPTRRNGAQASSRSATVRTRQTDRDRTSSDTSGLRPTGRTPTLGTAASLVVFSPRKSSMRPGWRTWT</sequence>
<proteinExistence type="predicted"/>
<dbReference type="OrthoDB" id="1862401at2759"/>
<feature type="compositionally biased region" description="Polar residues" evidence="1">
    <location>
        <begin position="70"/>
        <end position="81"/>
    </location>
</feature>
<dbReference type="Gene3D" id="3.30.559.10">
    <property type="entry name" value="Chloramphenicol acetyltransferase-like domain"/>
    <property type="match status" value="1"/>
</dbReference>
<reference evidence="2" key="1">
    <citation type="submission" date="2020-02" db="EMBL/GenBank/DDBJ databases">
        <authorList>
            <person name="Palmer J.M."/>
        </authorList>
    </citation>
    <scope>NUCLEOTIDE SEQUENCE</scope>
    <source>
        <strain evidence="2">EPUS1.4</strain>
        <tissue evidence="2">Thallus</tissue>
    </source>
</reference>